<evidence type="ECO:0000313" key="6">
    <source>
        <dbReference type="Proteomes" id="UP000282892"/>
    </source>
</evidence>
<feature type="active site" description="Proton donor" evidence="3">
    <location>
        <position position="307"/>
    </location>
</feature>
<dbReference type="STRING" id="1193713.GCA_001636315_01994"/>
<dbReference type="Gene3D" id="3.20.20.80">
    <property type="entry name" value="Glycosidases"/>
    <property type="match status" value="1"/>
</dbReference>
<dbReference type="GO" id="GO:1901135">
    <property type="term" value="P:carbohydrate derivative metabolic process"/>
    <property type="evidence" value="ECO:0007669"/>
    <property type="project" value="UniProtKB-ARBA"/>
</dbReference>
<keyword evidence="2 3" id="KW-0326">Glycosidase</keyword>
<dbReference type="SUPFAM" id="SSF51445">
    <property type="entry name" value="(Trans)glycosidases"/>
    <property type="match status" value="1"/>
</dbReference>
<dbReference type="InterPro" id="IPR017853">
    <property type="entry name" value="GH"/>
</dbReference>
<dbReference type="PROSITE" id="PS52009">
    <property type="entry name" value="GH84"/>
    <property type="match status" value="1"/>
</dbReference>
<evidence type="ECO:0000259" key="4">
    <source>
        <dbReference type="PROSITE" id="PS52009"/>
    </source>
</evidence>
<keyword evidence="1 3" id="KW-0378">Hydrolase</keyword>
<comment type="similarity">
    <text evidence="3">Belongs to the glycosyl hydrolase 84 family.</text>
</comment>
<name>A0A3Q9QVK2_9BACI</name>
<sequence>MDFFKHGKQVLAACVTFGLCTLSAFPDGSGQASAAAASGGNLALNPIPQELKLSDKGFPLTPNVGIVVDKKTDKQAVNEVVEALEAADVKQIVHIDAGEKVTTPVTIWIGGPSENKDSAAVLDQMGVKGPEALKKEGYVLASSSKGKNQIVLAGKDQTGTYYAAKTFTQLIQEQQGRDWFPQVEIRDWPEMAIRGSIEGFYGPPWTHEDRLKQLEFYGENKLNTYIYAPKDDPYHRENWREPYPKEELARIKELIDKAHENHVKFTFSLSPGQSICYSGDQDFALLKKKMEAVWDLGVRSYAIFLDDIDMNLKCQQDKDQFGNDPNPAGAAHAYLLNRFTKEFIRTHEGAERLITVPTDYTGNGPTPYRDRLAKLLDKDTVVMWTGQKVVSEQVTAEEADEVHEVFKTDMLLWDNYPVNDYDRNSLFLGPIVGRDADLAKHGVVGLTANPMNEAEASKIPLYTIADYTWNPAAYDPVDSWKRSIQSFGGEAAETLKTVAENMYSSPINTTESLTLTPLIDAFWKAYVTGDADQAADQLIAEFKKFQQAPAKLQQEMDNKKFLQEIEPYVEKLSLYGKAGETAVQYVMAQKKGQTDQAAAYREQLITLFNQSEQIPQKVGQGVIKPFLVKSALVVPPLELTLQPVIDQFWKAYDSGSGSQEAEQLITEFKELQQIPKSIRKDITDKAFLTAIDPYLQNLSVYGEAGEAAVDYLMADKNGQSDEANAYKDRLKTLMMQAYQLPQEIGKEVIKPFLINSMWRDLDVVDYRMLDGVNKSRGAGQLIQYTPAYGATTRTNPWGYEITVEDGKVVKRGGNNSAIPTNGYVLSIHANDWLRDNTTIGTTIQIENGVVLVISPDKTN</sequence>
<dbReference type="SUPFAM" id="SSF140657">
    <property type="entry name" value="Hyaluronidase post-catalytic domain-like"/>
    <property type="match status" value="2"/>
</dbReference>
<reference evidence="5 6" key="1">
    <citation type="submission" date="2017-07" db="EMBL/GenBank/DDBJ databases">
        <title>The complete genome sequence of Bacillus mesonae strain H20-5, an efficient strain improving plant abiotic stress resistance.</title>
        <authorList>
            <person name="Kim S.Y."/>
            <person name="Song H."/>
            <person name="Sang M.K."/>
            <person name="Weon H.-Y."/>
            <person name="Song J."/>
        </authorList>
    </citation>
    <scope>NUCLEOTIDE SEQUENCE [LARGE SCALE GENOMIC DNA]</scope>
    <source>
        <strain evidence="5 6">H20-5</strain>
    </source>
</reference>
<dbReference type="Gene3D" id="3.30.379.10">
    <property type="entry name" value="Chitobiase/beta-hexosaminidase domain 2-like"/>
    <property type="match status" value="1"/>
</dbReference>
<dbReference type="AlphaFoldDB" id="A0A3Q9QVK2"/>
<protein>
    <submittedName>
        <fullName evidence="5">Beta-N-acetylhexosaminidase</fullName>
    </submittedName>
</protein>
<evidence type="ECO:0000256" key="1">
    <source>
        <dbReference type="ARBA" id="ARBA00022801"/>
    </source>
</evidence>
<dbReference type="InterPro" id="IPR049019">
    <property type="entry name" value="NagJ-like_helical"/>
</dbReference>
<dbReference type="Pfam" id="PF02838">
    <property type="entry name" value="Glyco_hydro_20b"/>
    <property type="match status" value="1"/>
</dbReference>
<dbReference type="EMBL" id="CP022572">
    <property type="protein sequence ID" value="AZU64316.1"/>
    <property type="molecule type" value="Genomic_DNA"/>
</dbReference>
<evidence type="ECO:0000256" key="3">
    <source>
        <dbReference type="PROSITE-ProRule" id="PRU01353"/>
    </source>
</evidence>
<dbReference type="RefSeq" id="WP_127489021.1">
    <property type="nucleotide sequence ID" value="NZ_CP022572.1"/>
</dbReference>
<dbReference type="InterPro" id="IPR029018">
    <property type="entry name" value="Hex-like_dom2"/>
</dbReference>
<dbReference type="PANTHER" id="PTHR13170">
    <property type="entry name" value="O-GLCNACASE"/>
    <property type="match status" value="1"/>
</dbReference>
<dbReference type="SUPFAM" id="SSF55545">
    <property type="entry name" value="beta-N-acetylhexosaminidase-like domain"/>
    <property type="match status" value="1"/>
</dbReference>
<dbReference type="Pfam" id="PF07555">
    <property type="entry name" value="NAGidase"/>
    <property type="match status" value="1"/>
</dbReference>
<evidence type="ECO:0000256" key="2">
    <source>
        <dbReference type="ARBA" id="ARBA00023295"/>
    </source>
</evidence>
<dbReference type="GO" id="GO:0005975">
    <property type="term" value="P:carbohydrate metabolic process"/>
    <property type="evidence" value="ECO:0007669"/>
    <property type="project" value="UniProtKB-ARBA"/>
</dbReference>
<keyword evidence="6" id="KW-1185">Reference proteome</keyword>
<feature type="domain" description="GH84" evidence="4">
    <location>
        <begin position="192"/>
        <end position="472"/>
    </location>
</feature>
<evidence type="ECO:0000313" key="5">
    <source>
        <dbReference type="EMBL" id="AZU64316.1"/>
    </source>
</evidence>
<organism evidence="5 6">
    <name type="scientific">Neobacillus mesonae</name>
    <dbReference type="NCBI Taxonomy" id="1193713"/>
    <lineage>
        <taxon>Bacteria</taxon>
        <taxon>Bacillati</taxon>
        <taxon>Bacillota</taxon>
        <taxon>Bacilli</taxon>
        <taxon>Bacillales</taxon>
        <taxon>Bacillaceae</taxon>
        <taxon>Neobacillus</taxon>
    </lineage>
</organism>
<dbReference type="Proteomes" id="UP000282892">
    <property type="component" value="Chromosome"/>
</dbReference>
<dbReference type="PANTHER" id="PTHR13170:SF16">
    <property type="entry name" value="PROTEIN O-GLCNACASE"/>
    <property type="match status" value="1"/>
</dbReference>
<dbReference type="Gene3D" id="1.20.58.460">
    <property type="entry name" value="Hyaluronidase post-catalytic domain-like"/>
    <property type="match status" value="2"/>
</dbReference>
<accession>A0A3Q9QVK2</accession>
<dbReference type="Pfam" id="PF21774">
    <property type="entry name" value="NagJ_C"/>
    <property type="match status" value="2"/>
</dbReference>
<dbReference type="OrthoDB" id="9760892at2"/>
<dbReference type="InterPro" id="IPR015882">
    <property type="entry name" value="HEX_bac_N"/>
</dbReference>
<proteinExistence type="inferred from homology"/>
<dbReference type="GO" id="GO:0015929">
    <property type="term" value="F:hexosaminidase activity"/>
    <property type="evidence" value="ECO:0007669"/>
    <property type="project" value="UniProtKB-ARBA"/>
</dbReference>
<dbReference type="KEGG" id="nmk:CHR53_25470"/>
<gene>
    <name evidence="5" type="ORF">CHR53_25470</name>
</gene>
<dbReference type="InterPro" id="IPR011496">
    <property type="entry name" value="O-GlcNAcase_cat"/>
</dbReference>
<dbReference type="InterPro" id="IPR051822">
    <property type="entry name" value="Glycosyl_Hydrolase_84"/>
</dbReference>